<dbReference type="PANTHER" id="PTHR12482">
    <property type="entry name" value="LIPASE ROG1-RELATED-RELATED"/>
    <property type="match status" value="1"/>
</dbReference>
<keyword evidence="4" id="KW-1185">Reference proteome</keyword>
<dbReference type="Pfam" id="PF05057">
    <property type="entry name" value="DUF676"/>
    <property type="match status" value="1"/>
</dbReference>
<dbReference type="AlphaFoldDB" id="A0A2C6KL90"/>
<proteinExistence type="predicted"/>
<evidence type="ECO:0000313" key="3">
    <source>
        <dbReference type="EMBL" id="PHJ21260.1"/>
    </source>
</evidence>
<dbReference type="PANTHER" id="PTHR12482:SF62">
    <property type="entry name" value="LIPASE ROG1-RELATED"/>
    <property type="match status" value="1"/>
</dbReference>
<dbReference type="SUPFAM" id="SSF53474">
    <property type="entry name" value="alpha/beta-Hydrolases"/>
    <property type="match status" value="1"/>
</dbReference>
<protein>
    <submittedName>
        <fullName evidence="3">Serine esterase protein</fullName>
    </submittedName>
</protein>
<feature type="region of interest" description="Disordered" evidence="1">
    <location>
        <begin position="1"/>
        <end position="20"/>
    </location>
</feature>
<dbReference type="GeneID" id="94428289"/>
<accession>A0A2C6KL90</accession>
<dbReference type="InterPro" id="IPR029058">
    <property type="entry name" value="AB_hydrolase_fold"/>
</dbReference>
<feature type="region of interest" description="Disordered" evidence="1">
    <location>
        <begin position="377"/>
        <end position="446"/>
    </location>
</feature>
<evidence type="ECO:0000313" key="4">
    <source>
        <dbReference type="Proteomes" id="UP000221165"/>
    </source>
</evidence>
<feature type="region of interest" description="Disordered" evidence="1">
    <location>
        <begin position="39"/>
        <end position="108"/>
    </location>
</feature>
<feature type="compositionally biased region" description="Polar residues" evidence="1">
    <location>
        <begin position="739"/>
        <end position="770"/>
    </location>
</feature>
<dbReference type="Proteomes" id="UP000221165">
    <property type="component" value="Unassembled WGS sequence"/>
</dbReference>
<dbReference type="InterPro" id="IPR007751">
    <property type="entry name" value="DUF676_lipase-like"/>
</dbReference>
<evidence type="ECO:0000259" key="2">
    <source>
        <dbReference type="Pfam" id="PF05057"/>
    </source>
</evidence>
<dbReference type="EMBL" id="MIGC01002345">
    <property type="protein sequence ID" value="PHJ21260.1"/>
    <property type="molecule type" value="Genomic_DNA"/>
</dbReference>
<feature type="compositionally biased region" description="Basic and acidic residues" evidence="1">
    <location>
        <begin position="423"/>
        <end position="443"/>
    </location>
</feature>
<comment type="caution">
    <text evidence="3">The sequence shown here is derived from an EMBL/GenBank/DDBJ whole genome shotgun (WGS) entry which is preliminary data.</text>
</comment>
<feature type="compositionally biased region" description="Basic and acidic residues" evidence="1">
    <location>
        <begin position="771"/>
        <end position="781"/>
    </location>
</feature>
<gene>
    <name evidence="3" type="ORF">CSUI_004897</name>
</gene>
<dbReference type="VEuPathDB" id="ToxoDB:CSUI_004897"/>
<feature type="region of interest" description="Disordered" evidence="1">
    <location>
        <begin position="739"/>
        <end position="794"/>
    </location>
</feature>
<feature type="compositionally biased region" description="Basic and acidic residues" evidence="1">
    <location>
        <begin position="61"/>
        <end position="72"/>
    </location>
</feature>
<evidence type="ECO:0000256" key="1">
    <source>
        <dbReference type="SAM" id="MobiDB-lite"/>
    </source>
</evidence>
<dbReference type="InterPro" id="IPR044294">
    <property type="entry name" value="Lipase-like"/>
</dbReference>
<dbReference type="OrthoDB" id="10255013at2759"/>
<dbReference type="RefSeq" id="XP_067922944.1">
    <property type="nucleotide sequence ID" value="XM_068065078.1"/>
</dbReference>
<sequence length="1005" mass="107984">MDAVGPMAASVLEPGEEPFNPNFFSFRAFTTASYREKPATCRSSSVETSDRAQPGVPSRPGEPDRVDAEVQRLRQHRSSSCDSPANAPLTDRAGEQGESPRLPTSSSFSALLSLGGPCSPPFSPSQRLINTLSPLGFFGRGRTPEDEGGDKTVSASADCRDNTCQDSVNSTRRSILTSFGEAEPRQTSPLSRLFFFSSSTPASTSSVGSESLPGSTSPGVGQEPVPPLCLVVCIHGLAGAESDFRYMAERLKERSPLVRVLLSTANTGKTFDGVRKGGERLAEEVRRDVRRHPSLRYICFIGFSLGGLYMRYAVRLLYTPPSGAAPATVCGLTPLCIGTVASPHLGVRRFSYVPLPEGFLRPLISSYLRLTSRLRGNRKGSRGLGKKSSDSMGLSSGRISRGESVPSLTSLAFEAGTDGEEGQGGRRERYSISGREEETRRSDGCVSPSAAQQVYAQAAAEFIVGGESEVLAQAESEDAEEESSCGPNLGRLSQLYESTTLADLMLLSASEQKRELEMQGEKTGGTPFWFWGRSQSHNETNAVAEHETKEQNTEESQEGNVEKEADDDEPLLVQMSKGVFVESLQAFKHRRLYANARGDILVPLGTAAIEPALPSNPQLQLLLQQARRSMIAGCGRIVMIVQPDGTPMPTVGDSPSSPMSSVPSFWGSAPVTATQEASPFFSCQSSFATEFPCTSEATALSSLTLTPSAQLAQSGLSPEQSATLENSCSVDFTLSPGSQTWRDSGSPSVFYETSSVPNVSPTEANPTAESLQKRNACDSVRESQLSHPPPMARKDRVVLPVAVGEEEGNVCESVMSFSVERSTQSDSIQDVSHVNEKSHTSSVLTVSSSISTADPGGVSSGCSDDEVKEKPTIIQACEVSASTTTSRSTGSSIQESFLERRLLSTSSLAGWTDWLKLNTYGDVEAAMANRLNEVQWTKFIVDFPNLIPVAHDSINASGKSRFRTWVTSAGRPIVEQMVDWFIFSLHEALQQDVMPREASGRASVL</sequence>
<feature type="domain" description="DUF676" evidence="2">
    <location>
        <begin position="230"/>
        <end position="348"/>
    </location>
</feature>
<reference evidence="3 4" key="1">
    <citation type="journal article" date="2017" name="Int. J. Parasitol.">
        <title>The genome of the protozoan parasite Cystoisospora suis and a reverse vaccinology approach to identify vaccine candidates.</title>
        <authorList>
            <person name="Palmieri N."/>
            <person name="Shrestha A."/>
            <person name="Ruttkowski B."/>
            <person name="Beck T."/>
            <person name="Vogl C."/>
            <person name="Tomley F."/>
            <person name="Blake D.P."/>
            <person name="Joachim A."/>
        </authorList>
    </citation>
    <scope>NUCLEOTIDE SEQUENCE [LARGE SCALE GENOMIC DNA]</scope>
    <source>
        <strain evidence="3 4">Wien I</strain>
    </source>
</reference>
<organism evidence="3 4">
    <name type="scientific">Cystoisospora suis</name>
    <dbReference type="NCBI Taxonomy" id="483139"/>
    <lineage>
        <taxon>Eukaryota</taxon>
        <taxon>Sar</taxon>
        <taxon>Alveolata</taxon>
        <taxon>Apicomplexa</taxon>
        <taxon>Conoidasida</taxon>
        <taxon>Coccidia</taxon>
        <taxon>Eucoccidiorida</taxon>
        <taxon>Eimeriorina</taxon>
        <taxon>Sarcocystidae</taxon>
        <taxon>Cystoisospora</taxon>
    </lineage>
</organism>
<feature type="region of interest" description="Disordered" evidence="1">
    <location>
        <begin position="539"/>
        <end position="565"/>
    </location>
</feature>
<name>A0A2C6KL90_9APIC</name>
<dbReference type="Gene3D" id="3.40.50.1820">
    <property type="entry name" value="alpha/beta hydrolase"/>
    <property type="match status" value="1"/>
</dbReference>